<dbReference type="Proteomes" id="UP000177130">
    <property type="component" value="Unassembled WGS sequence"/>
</dbReference>
<protein>
    <submittedName>
        <fullName evidence="1">Uncharacterized protein</fullName>
    </submittedName>
</protein>
<dbReference type="AlphaFoldDB" id="A0A1G2ML12"/>
<dbReference type="EMBL" id="MHRK01000008">
    <property type="protein sequence ID" value="OHA24620.1"/>
    <property type="molecule type" value="Genomic_DNA"/>
</dbReference>
<accession>A0A1G2ML12</accession>
<name>A0A1G2ML12_9BACT</name>
<gene>
    <name evidence="1" type="ORF">A3C72_01850</name>
</gene>
<organism evidence="1 2">
    <name type="scientific">Candidatus Taylorbacteria bacterium RIFCSPHIGHO2_02_FULL_43_32b</name>
    <dbReference type="NCBI Taxonomy" id="1802306"/>
    <lineage>
        <taxon>Bacteria</taxon>
        <taxon>Candidatus Tayloriibacteriota</taxon>
    </lineage>
</organism>
<dbReference type="STRING" id="1802306.A3C72_01850"/>
<reference evidence="1 2" key="1">
    <citation type="journal article" date="2016" name="Nat. Commun.">
        <title>Thousands of microbial genomes shed light on interconnected biogeochemical processes in an aquifer system.</title>
        <authorList>
            <person name="Anantharaman K."/>
            <person name="Brown C.T."/>
            <person name="Hug L.A."/>
            <person name="Sharon I."/>
            <person name="Castelle C.J."/>
            <person name="Probst A.J."/>
            <person name="Thomas B.C."/>
            <person name="Singh A."/>
            <person name="Wilkins M.J."/>
            <person name="Karaoz U."/>
            <person name="Brodie E.L."/>
            <person name="Williams K.H."/>
            <person name="Hubbard S.S."/>
            <person name="Banfield J.F."/>
        </authorList>
    </citation>
    <scope>NUCLEOTIDE SEQUENCE [LARGE SCALE GENOMIC DNA]</scope>
</reference>
<evidence type="ECO:0000313" key="1">
    <source>
        <dbReference type="EMBL" id="OHA24620.1"/>
    </source>
</evidence>
<comment type="caution">
    <text evidence="1">The sequence shown here is derived from an EMBL/GenBank/DDBJ whole genome shotgun (WGS) entry which is preliminary data.</text>
</comment>
<evidence type="ECO:0000313" key="2">
    <source>
        <dbReference type="Proteomes" id="UP000177130"/>
    </source>
</evidence>
<proteinExistence type="predicted"/>
<sequence>MKNDESFNERSTLNQVLKKVEFGLQETDPNKIDLRFLRLIYLADTYDGKGTPSDGHKYRAILYGNQIVYAWYKGYANGTGHDGYAAGSYLYDEMWVVSNIYLKIMEIAQRKFHRQELPKGDSSVGEEDLVFIPWKTLVVLRRHPQFRELKRFFGITLPWFPESSKCRVKVSKFYEKGQE</sequence>